<gene>
    <name evidence="12" type="primary">manA</name>
    <name evidence="12" type="ORF">GIY09_05150</name>
</gene>
<evidence type="ECO:0000256" key="6">
    <source>
        <dbReference type="ARBA" id="ARBA00023235"/>
    </source>
</evidence>
<keyword evidence="4 7" id="KW-0479">Metal-binding</keyword>
<feature type="binding site" evidence="8">
    <location>
        <position position="97"/>
    </location>
    <ligand>
        <name>Zn(2+)</name>
        <dbReference type="ChEBI" id="CHEBI:29105"/>
    </ligand>
</feature>
<dbReference type="PANTHER" id="PTHR42742:SF3">
    <property type="entry name" value="FRUCTOKINASE"/>
    <property type="match status" value="1"/>
</dbReference>
<keyword evidence="6 7" id="KW-0413">Isomerase</keyword>
<dbReference type="RefSeq" id="WP_153863383.1">
    <property type="nucleotide sequence ID" value="NZ_WJQS01000003.1"/>
</dbReference>
<dbReference type="Gene3D" id="2.60.120.10">
    <property type="entry name" value="Jelly Rolls"/>
    <property type="match status" value="2"/>
</dbReference>
<dbReference type="PANTHER" id="PTHR42742">
    <property type="entry name" value="TRANSCRIPTIONAL REPRESSOR MPRA"/>
    <property type="match status" value="1"/>
</dbReference>
<comment type="cofactor">
    <cofactor evidence="8">
        <name>Zn(2+)</name>
        <dbReference type="ChEBI" id="CHEBI:29105"/>
    </cofactor>
    <text evidence="8">Binds 1 zinc ion per subunit.</text>
</comment>
<proteinExistence type="inferred from homology"/>
<evidence type="ECO:0000256" key="4">
    <source>
        <dbReference type="ARBA" id="ARBA00022723"/>
    </source>
</evidence>
<feature type="domain" description="Mannose-6-phosphate isomerase cupin" evidence="11">
    <location>
        <begin position="239"/>
        <end position="315"/>
    </location>
</feature>
<dbReference type="GO" id="GO:0008270">
    <property type="term" value="F:zinc ion binding"/>
    <property type="evidence" value="ECO:0007669"/>
    <property type="project" value="UniProtKB-UniRule"/>
</dbReference>
<dbReference type="Pfam" id="PF20511">
    <property type="entry name" value="PMI_typeI_cat"/>
    <property type="match status" value="1"/>
</dbReference>
<comment type="caution">
    <text evidence="12">The sequence shown here is derived from an EMBL/GenBank/DDBJ whole genome shotgun (WGS) entry which is preliminary data.</text>
</comment>
<evidence type="ECO:0000313" key="13">
    <source>
        <dbReference type="Proteomes" id="UP000430975"/>
    </source>
</evidence>
<dbReference type="Pfam" id="PF21621">
    <property type="entry name" value="MPI_cupin_dom"/>
    <property type="match status" value="1"/>
</dbReference>
<comment type="similarity">
    <text evidence="2 7">Belongs to the mannose-6-phosphate isomerase type 1 family.</text>
</comment>
<keyword evidence="5 7" id="KW-0862">Zinc</keyword>
<name>A0A6I2GY03_9LACT</name>
<feature type="binding site" evidence="8">
    <location>
        <position position="173"/>
    </location>
    <ligand>
        <name>Zn(2+)</name>
        <dbReference type="ChEBI" id="CHEBI:29105"/>
    </ligand>
</feature>
<dbReference type="CDD" id="cd07010">
    <property type="entry name" value="cupin_PMI_type_I_N_bac"/>
    <property type="match status" value="1"/>
</dbReference>
<evidence type="ECO:0000256" key="3">
    <source>
        <dbReference type="ARBA" id="ARBA00011956"/>
    </source>
</evidence>
<feature type="binding site" evidence="8">
    <location>
        <position position="116"/>
    </location>
    <ligand>
        <name>Zn(2+)</name>
        <dbReference type="ChEBI" id="CHEBI:29105"/>
    </ligand>
</feature>
<dbReference type="InterPro" id="IPR011051">
    <property type="entry name" value="RmlC_Cupin_sf"/>
</dbReference>
<feature type="domain" description="Phosphomannose isomerase type I catalytic" evidence="10">
    <location>
        <begin position="5"/>
        <end position="104"/>
    </location>
</feature>
<protein>
    <recommendedName>
        <fullName evidence="3 7">Mannose-6-phosphate isomerase</fullName>
        <ecNumber evidence="3 7">5.3.1.8</ecNumber>
    </recommendedName>
</protein>
<evidence type="ECO:0000256" key="2">
    <source>
        <dbReference type="ARBA" id="ARBA00010772"/>
    </source>
</evidence>
<dbReference type="InterPro" id="IPR014628">
    <property type="entry name" value="Man6P_isomerase_Firm_short"/>
</dbReference>
<evidence type="ECO:0000259" key="10">
    <source>
        <dbReference type="Pfam" id="PF20511"/>
    </source>
</evidence>
<reference evidence="12 13" key="1">
    <citation type="submission" date="2019-11" db="EMBL/GenBank/DDBJ databases">
        <title>Characterisation of Fundicoccus ignavus gen. nov. sp. nov., a novel genus of the family Aerococcaceae isolated from bulk tank milk.</title>
        <authorList>
            <person name="Siebert A."/>
            <person name="Huptas C."/>
            <person name="Wenning M."/>
            <person name="Scherer S."/>
            <person name="Doll E.V."/>
        </authorList>
    </citation>
    <scope>NUCLEOTIDE SEQUENCE [LARGE SCALE GENOMIC DNA]</scope>
    <source>
        <strain evidence="12 13">WS4759</strain>
    </source>
</reference>
<comment type="catalytic activity">
    <reaction evidence="1 7">
        <text>D-mannose 6-phosphate = D-fructose 6-phosphate</text>
        <dbReference type="Rhea" id="RHEA:12356"/>
        <dbReference type="ChEBI" id="CHEBI:58735"/>
        <dbReference type="ChEBI" id="CHEBI:61527"/>
        <dbReference type="EC" id="5.3.1.8"/>
    </reaction>
</comment>
<dbReference type="InterPro" id="IPR046457">
    <property type="entry name" value="PMI_typeI_cat"/>
</dbReference>
<dbReference type="AlphaFoldDB" id="A0A6I2GY03"/>
<dbReference type="SUPFAM" id="SSF51182">
    <property type="entry name" value="RmlC-like cupins"/>
    <property type="match status" value="1"/>
</dbReference>
<feature type="active site" evidence="9">
    <location>
        <position position="193"/>
    </location>
</feature>
<evidence type="ECO:0000256" key="7">
    <source>
        <dbReference type="PIRNR" id="PIRNR036894"/>
    </source>
</evidence>
<dbReference type="InterPro" id="IPR051804">
    <property type="entry name" value="Carb_Metab_Reg_Kinase/Isom"/>
</dbReference>
<dbReference type="EC" id="5.3.1.8" evidence="3 7"/>
<evidence type="ECO:0000259" key="11">
    <source>
        <dbReference type="Pfam" id="PF21621"/>
    </source>
</evidence>
<dbReference type="GO" id="GO:0004476">
    <property type="term" value="F:mannose-6-phosphate isomerase activity"/>
    <property type="evidence" value="ECO:0007669"/>
    <property type="project" value="UniProtKB-UniRule"/>
</dbReference>
<evidence type="ECO:0000256" key="9">
    <source>
        <dbReference type="PIRSR" id="PIRSR036894-2"/>
    </source>
</evidence>
<sequence>MQPIFLKPVLQEKIWGGSKLHTQFNLDLPNDSIGEAWCISAHPNGVSTVTSPNQFAGLGLDELYEQHPELFGEDHPTPFPLLIKILDANDDLSVQVHPDDQYADEHEGAGELGKTECWYIISAEPGASIVYGHHAQSREEFEQMVADGDWDHLLRRVVVKAGDFFYVPHGTIHAIGAGIVILETQQNSDTTYRVYDYDRRDSEGNLRDLHIQQSADVTQFPHQDAQATGESSDQEISAETHLLSNEFFSVYQWNIVDNLTVNLPKDYYLATVIEGKGSMTINGESFELNLADSFILPTKISHVEFSGNLSLIASNPE</sequence>
<accession>A0A6I2GY03</accession>
<evidence type="ECO:0000256" key="1">
    <source>
        <dbReference type="ARBA" id="ARBA00000757"/>
    </source>
</evidence>
<evidence type="ECO:0000313" key="12">
    <source>
        <dbReference type="EMBL" id="MRI85263.1"/>
    </source>
</evidence>
<dbReference type="InterPro" id="IPR049071">
    <property type="entry name" value="MPI_cupin_dom"/>
</dbReference>
<dbReference type="GO" id="GO:0005975">
    <property type="term" value="P:carbohydrate metabolic process"/>
    <property type="evidence" value="ECO:0007669"/>
    <property type="project" value="UniProtKB-UniRule"/>
</dbReference>
<keyword evidence="13" id="KW-1185">Reference proteome</keyword>
<evidence type="ECO:0000256" key="5">
    <source>
        <dbReference type="ARBA" id="ARBA00022833"/>
    </source>
</evidence>
<dbReference type="InterPro" id="IPR001250">
    <property type="entry name" value="Man6P_Isoase-1"/>
</dbReference>
<dbReference type="PIRSF" id="PIRSF036894">
    <property type="entry name" value="PMI_Firm_short"/>
    <property type="match status" value="1"/>
</dbReference>
<dbReference type="EMBL" id="WJQS01000003">
    <property type="protein sequence ID" value="MRI85263.1"/>
    <property type="molecule type" value="Genomic_DNA"/>
</dbReference>
<dbReference type="InterPro" id="IPR014710">
    <property type="entry name" value="RmlC-like_jellyroll"/>
</dbReference>
<dbReference type="Proteomes" id="UP000430975">
    <property type="component" value="Unassembled WGS sequence"/>
</dbReference>
<evidence type="ECO:0000256" key="8">
    <source>
        <dbReference type="PIRSR" id="PIRSR036894-1"/>
    </source>
</evidence>
<organism evidence="12 13">
    <name type="scientific">Fundicoccus ignavus</name>
    <dbReference type="NCBI Taxonomy" id="2664442"/>
    <lineage>
        <taxon>Bacteria</taxon>
        <taxon>Bacillati</taxon>
        <taxon>Bacillota</taxon>
        <taxon>Bacilli</taxon>
        <taxon>Lactobacillales</taxon>
        <taxon>Aerococcaceae</taxon>
        <taxon>Fundicoccus</taxon>
    </lineage>
</organism>
<dbReference type="NCBIfam" id="TIGR00218">
    <property type="entry name" value="manA"/>
    <property type="match status" value="1"/>
</dbReference>